<dbReference type="InterPro" id="IPR036928">
    <property type="entry name" value="AS_sf"/>
</dbReference>
<dbReference type="Proteomes" id="UP000462435">
    <property type="component" value="Unassembled WGS sequence"/>
</dbReference>
<dbReference type="NCBIfam" id="NF006169">
    <property type="entry name" value="PRK08310.1"/>
    <property type="match status" value="1"/>
</dbReference>
<accession>A0A7V8JWB8</accession>
<evidence type="ECO:0000313" key="2">
    <source>
        <dbReference type="EMBL" id="KAF1048656.1"/>
    </source>
</evidence>
<comment type="caution">
    <text evidence="2">The sequence shown here is derived from an EMBL/GenBank/DDBJ whole genome shotgun (WGS) entry which is preliminary data.</text>
</comment>
<reference evidence="3" key="1">
    <citation type="journal article" date="2020" name="MBio">
        <title>Horizontal gene transfer to a defensive symbiont with a reduced genome amongst a multipartite beetle microbiome.</title>
        <authorList>
            <person name="Waterworth S.C."/>
            <person name="Florez L.V."/>
            <person name="Rees E.R."/>
            <person name="Hertweck C."/>
            <person name="Kaltenpoth M."/>
            <person name="Kwan J.C."/>
        </authorList>
    </citation>
    <scope>NUCLEOTIDE SEQUENCE [LARGE SCALE GENOMIC DNA]</scope>
</reference>
<feature type="domain" description="Amidase" evidence="1">
    <location>
        <begin position="50"/>
        <end position="217"/>
    </location>
</feature>
<dbReference type="InterPro" id="IPR023631">
    <property type="entry name" value="Amidase_dom"/>
</dbReference>
<dbReference type="PANTHER" id="PTHR46310:SF7">
    <property type="entry name" value="AMIDASE 1"/>
    <property type="match status" value="1"/>
</dbReference>
<name>A0A7V8JWB8_9BURK</name>
<dbReference type="Pfam" id="PF01425">
    <property type="entry name" value="Amidase"/>
    <property type="match status" value="1"/>
</dbReference>
<dbReference type="Gene3D" id="3.90.1300.10">
    <property type="entry name" value="Amidase signature (AS) domain"/>
    <property type="match status" value="1"/>
</dbReference>
<proteinExistence type="predicted"/>
<dbReference type="AlphaFoldDB" id="A0A7V8JWB8"/>
<evidence type="ECO:0000313" key="3">
    <source>
        <dbReference type="Proteomes" id="UP000462435"/>
    </source>
</evidence>
<dbReference type="EMBL" id="WNDX01000003">
    <property type="protein sequence ID" value="KAF1048656.1"/>
    <property type="molecule type" value="Genomic_DNA"/>
</dbReference>
<protein>
    <submittedName>
        <fullName evidence="2">2-amino-5-chloromuconic acid deaminase</fullName>
    </submittedName>
</protein>
<gene>
    <name evidence="2" type="primary">cnbH_1</name>
    <name evidence="2" type="ORF">GAK35_00206</name>
</gene>
<dbReference type="PANTHER" id="PTHR46310">
    <property type="entry name" value="AMIDASE 1"/>
    <property type="match status" value="1"/>
</dbReference>
<sequence length="429" mass="45774">MRWKNCARLSERIDKTMENSLNQAPALHTAAFDIDDRVGAFVPHGRYRIAGAANGPLAGLRFAVKDLFDIAGQPTGAGNPDWLRTHALPTRSNALVDSLLNAGASMVGKTLTDEIAYSIHGDNHHYGTPINSAAPDRVPGGSSSGSAAAVAARLCDFALGTDTGGSTRVPASYCGVWGLRTTFGLLSCASMAPLCPGYDTATWLAHDADTFERVGQVLLPQTGGTAFKRALLPFDALEQADAVFRPAIEQVYGALRALMHAEHCRLSADEGELERWRRTYISASAYEAWQTHKGWIEQTRPSFGPAVQGRWDMARDTSPETAHAAREKQVLVRHQVRSLLGTDGVAVMPSASSVAPLRDASAAEIDQVRARTFRLTCIAGLSGLPQVSIPFFTPDGLPIGVSLLGPAGSDLALIRLAAGIRRSLQDPAQ</sequence>
<evidence type="ECO:0000259" key="1">
    <source>
        <dbReference type="Pfam" id="PF01425"/>
    </source>
</evidence>
<dbReference type="SUPFAM" id="SSF75304">
    <property type="entry name" value="Amidase signature (AS) enzymes"/>
    <property type="match status" value="1"/>
</dbReference>
<organism evidence="2 3">
    <name type="scientific">Herbaspirillum frisingense</name>
    <dbReference type="NCBI Taxonomy" id="92645"/>
    <lineage>
        <taxon>Bacteria</taxon>
        <taxon>Pseudomonadati</taxon>
        <taxon>Pseudomonadota</taxon>
        <taxon>Betaproteobacteria</taxon>
        <taxon>Burkholderiales</taxon>
        <taxon>Oxalobacteraceae</taxon>
        <taxon>Herbaspirillum</taxon>
    </lineage>
</organism>